<reference evidence="2 3" key="1">
    <citation type="journal article" date="2010" name="Stand. Genomic Sci.">
        <title>Complete genome sequence of Coraliomargarita akajimensis type strain (04OKA010-24).</title>
        <authorList>
            <person name="Mavromatis K."/>
            <person name="Abt B."/>
            <person name="Brambilla E."/>
            <person name="Lapidus A."/>
            <person name="Copeland A."/>
            <person name="Deshpande S."/>
            <person name="Nolan M."/>
            <person name="Lucas S."/>
            <person name="Tice H."/>
            <person name="Cheng J.F."/>
            <person name="Han C."/>
            <person name="Detter J.C."/>
            <person name="Woyke T."/>
            <person name="Goodwin L."/>
            <person name="Pitluck S."/>
            <person name="Held B."/>
            <person name="Brettin T."/>
            <person name="Tapia R."/>
            <person name="Ivanova N."/>
            <person name="Mikhailova N."/>
            <person name="Pati A."/>
            <person name="Liolios K."/>
            <person name="Chen A."/>
            <person name="Palaniappan K."/>
            <person name="Land M."/>
            <person name="Hauser L."/>
            <person name="Chang Y.J."/>
            <person name="Jeffries C.D."/>
            <person name="Rohde M."/>
            <person name="Goker M."/>
            <person name="Bristow J."/>
            <person name="Eisen J.A."/>
            <person name="Markowitz V."/>
            <person name="Hugenholtz P."/>
            <person name="Klenk H.P."/>
            <person name="Kyrpides N.C."/>
        </authorList>
    </citation>
    <scope>NUCLEOTIDE SEQUENCE [LARGE SCALE GENOMIC DNA]</scope>
    <source>
        <strain evidence="3">DSM 45221 / IAM 15411 / JCM 23193 / KCTC 12865</strain>
    </source>
</reference>
<keyword evidence="1" id="KW-0472">Membrane</keyword>
<dbReference type="STRING" id="583355.Caka_0291"/>
<evidence type="ECO:0000256" key="1">
    <source>
        <dbReference type="SAM" id="Phobius"/>
    </source>
</evidence>
<dbReference type="AlphaFoldDB" id="D5ELZ2"/>
<dbReference type="EMBL" id="CP001998">
    <property type="protein sequence ID" value="ADE53317.1"/>
    <property type="molecule type" value="Genomic_DNA"/>
</dbReference>
<keyword evidence="1" id="KW-0812">Transmembrane</keyword>
<keyword evidence="3" id="KW-1185">Reference proteome</keyword>
<dbReference type="RefSeq" id="WP_013042043.1">
    <property type="nucleotide sequence ID" value="NC_014008.1"/>
</dbReference>
<organism evidence="2 3">
    <name type="scientific">Coraliomargarita akajimensis (strain DSM 45221 / IAM 15411 / JCM 23193 / KCTC 12865 / 04OKA010-24)</name>
    <dbReference type="NCBI Taxonomy" id="583355"/>
    <lineage>
        <taxon>Bacteria</taxon>
        <taxon>Pseudomonadati</taxon>
        <taxon>Verrucomicrobiota</taxon>
        <taxon>Opitutia</taxon>
        <taxon>Puniceicoccales</taxon>
        <taxon>Coraliomargaritaceae</taxon>
        <taxon>Coraliomargarita</taxon>
    </lineage>
</organism>
<name>D5ELZ2_CORAD</name>
<feature type="transmembrane region" description="Helical" evidence="1">
    <location>
        <begin position="20"/>
        <end position="40"/>
    </location>
</feature>
<dbReference type="Proteomes" id="UP000000925">
    <property type="component" value="Chromosome"/>
</dbReference>
<keyword evidence="1" id="KW-1133">Transmembrane helix</keyword>
<sequence length="140" mass="15955">MEIEHMLAKISIDLEGSQAALLLFGLLVMGFGMFMALRWMERSRDRFALLLETEASTADSVNEGEWKIEYSNPMLLGVPQTCVGFKVIETDSGLYLWKHRSLTGGTRTGIAYLPNSRYDITRKYGHLDIRMKNERSNQTC</sequence>
<dbReference type="HOGENOM" id="CLU_1831776_0_0_0"/>
<protein>
    <submittedName>
        <fullName evidence="2">Uncharacterized protein</fullName>
    </submittedName>
</protein>
<gene>
    <name evidence="2" type="ordered locus">Caka_0291</name>
</gene>
<accession>D5ELZ2</accession>
<evidence type="ECO:0000313" key="2">
    <source>
        <dbReference type="EMBL" id="ADE53317.1"/>
    </source>
</evidence>
<dbReference type="KEGG" id="caa:Caka_0291"/>
<proteinExistence type="predicted"/>
<evidence type="ECO:0000313" key="3">
    <source>
        <dbReference type="Proteomes" id="UP000000925"/>
    </source>
</evidence>